<evidence type="ECO:0000256" key="2">
    <source>
        <dbReference type="ARBA" id="ARBA00023054"/>
    </source>
</evidence>
<reference evidence="4 5" key="1">
    <citation type="submission" date="2019-11" db="EMBL/GenBank/DDBJ databases">
        <title>Type strains purchased from KCTC, JCM and DSMZ.</title>
        <authorList>
            <person name="Lu H."/>
        </authorList>
    </citation>
    <scope>NUCLEOTIDE SEQUENCE [LARGE SCALE GENOMIC DNA]</scope>
    <source>
        <strain evidence="4 5">JCM 31587</strain>
    </source>
</reference>
<evidence type="ECO:0000256" key="1">
    <source>
        <dbReference type="ARBA" id="ARBA00004196"/>
    </source>
</evidence>
<comment type="caution">
    <text evidence="4">The sequence shown here is derived from an EMBL/GenBank/DDBJ whole genome shotgun (WGS) entry which is preliminary data.</text>
</comment>
<dbReference type="EMBL" id="WNKX01000003">
    <property type="protein sequence ID" value="MTW09991.1"/>
    <property type="molecule type" value="Genomic_DNA"/>
</dbReference>
<dbReference type="AlphaFoldDB" id="A0A6L6QD31"/>
<dbReference type="PANTHER" id="PTHR32347:SF23">
    <property type="entry name" value="BLL5650 PROTEIN"/>
    <property type="match status" value="1"/>
</dbReference>
<dbReference type="GO" id="GO:0030313">
    <property type="term" value="C:cell envelope"/>
    <property type="evidence" value="ECO:0007669"/>
    <property type="project" value="UniProtKB-SubCell"/>
</dbReference>
<dbReference type="PROSITE" id="PS51257">
    <property type="entry name" value="PROKAR_LIPOPROTEIN"/>
    <property type="match status" value="1"/>
</dbReference>
<keyword evidence="2" id="KW-0175">Coiled coil</keyword>
<protein>
    <submittedName>
        <fullName evidence="4">Secretion protein HlyD</fullName>
    </submittedName>
</protein>
<comment type="subcellular location">
    <subcellularLocation>
        <location evidence="1">Cell envelope</location>
    </subcellularLocation>
</comment>
<keyword evidence="3" id="KW-0732">Signal</keyword>
<feature type="signal peptide" evidence="3">
    <location>
        <begin position="1"/>
        <end position="26"/>
    </location>
</feature>
<dbReference type="OrthoDB" id="8738918at2"/>
<dbReference type="PANTHER" id="PTHR32347">
    <property type="entry name" value="EFFLUX SYSTEM COMPONENT YKNX-RELATED"/>
    <property type="match status" value="1"/>
</dbReference>
<evidence type="ECO:0000313" key="4">
    <source>
        <dbReference type="EMBL" id="MTW09991.1"/>
    </source>
</evidence>
<gene>
    <name evidence="4" type="ORF">GM658_05205</name>
</gene>
<proteinExistence type="predicted"/>
<sequence>MRRPMHHSLKLAVSAAIGAALLSACDATPPAASGTSETLAARAWNETVEAEGEIKAASDTPLAVPGSGWSSRVLVDMVADGSSVKKGQVVARFDAPQSRMELSQAEYELLRKTLAEEASRQAAAVDRGVLAGERAKVEDDLSLSRRYANVDLSVFAKNTILDALADVGFLTTKRGYLDWKGGQAQARSAAQEAVLHSQRDSVQQTAVQKRQSLDSLELLAPHDGVFLQAARWDGAKALVGASQMAGEAFGFIPDLDQLVARFSVPEGRAYGLKPGMPVRVRLAGTGTELDLAVTKVSSSASTISSDSPVKYTEFDAAIATDAARRLGLKPGQALNGTVWLVARQSALTVPNVSLVQEGAGYVVYTDDAGRPVKHKIELGQRGPVRSEIKSGLAAGARIILVPPAEIKS</sequence>
<dbReference type="InterPro" id="IPR050465">
    <property type="entry name" value="UPF0194_transport"/>
</dbReference>
<accession>A0A6L6QD31</accession>
<keyword evidence="5" id="KW-1185">Reference proteome</keyword>
<name>A0A6L6QD31_9BURK</name>
<feature type="chain" id="PRO_5026939434" evidence="3">
    <location>
        <begin position="27"/>
        <end position="408"/>
    </location>
</feature>
<dbReference type="Proteomes" id="UP000472320">
    <property type="component" value="Unassembled WGS sequence"/>
</dbReference>
<evidence type="ECO:0000313" key="5">
    <source>
        <dbReference type="Proteomes" id="UP000472320"/>
    </source>
</evidence>
<evidence type="ECO:0000256" key="3">
    <source>
        <dbReference type="SAM" id="SignalP"/>
    </source>
</evidence>
<dbReference type="Gene3D" id="2.40.420.20">
    <property type="match status" value="1"/>
</dbReference>
<organism evidence="4 5">
    <name type="scientific">Massilia eburnea</name>
    <dbReference type="NCBI Taxonomy" id="1776165"/>
    <lineage>
        <taxon>Bacteria</taxon>
        <taxon>Pseudomonadati</taxon>
        <taxon>Pseudomonadota</taxon>
        <taxon>Betaproteobacteria</taxon>
        <taxon>Burkholderiales</taxon>
        <taxon>Oxalobacteraceae</taxon>
        <taxon>Telluria group</taxon>
        <taxon>Massilia</taxon>
    </lineage>
</organism>